<dbReference type="RefSeq" id="WP_257941124.1">
    <property type="nucleotide sequence ID" value="NZ_JAMZEE010000045.1"/>
</dbReference>
<evidence type="ECO:0000313" key="1">
    <source>
        <dbReference type="EMBL" id="MCR6509457.1"/>
    </source>
</evidence>
<evidence type="ECO:0000313" key="2">
    <source>
        <dbReference type="Proteomes" id="UP001143810"/>
    </source>
</evidence>
<name>A0A9X2P266_9BACE</name>
<sequence>MADNNNIFILFEEIKTALNGIKGKMDKLPNVASQQQIGNDKSDLSPIKETVTETAKVQSEEIKGLLEKQWKAYAQISSQTLQQLDAIKRLQEEQGEQQELQPQEHIHRHSFDIKSSKVFSFVVGLSMVCTFSLWGNIVQWQSKRQYADDALKFRAIRSWGGCNANDVLWLNKVFDIHRDEKAIEWVRKQADGYDAYLKAVSDSIMQESVKSNAGRHGSK</sequence>
<dbReference type="EMBL" id="JAMZEE010000045">
    <property type="protein sequence ID" value="MCR6509457.1"/>
    <property type="molecule type" value="Genomic_DNA"/>
</dbReference>
<protein>
    <submittedName>
        <fullName evidence="1">Uncharacterized protein</fullName>
    </submittedName>
</protein>
<comment type="caution">
    <text evidence="1">The sequence shown here is derived from an EMBL/GenBank/DDBJ whole genome shotgun (WGS) entry which is preliminary data.</text>
</comment>
<reference evidence="1" key="1">
    <citation type="journal article" date="2022" name="Arch. Microbiol.">
        <title>Bacteroides muris sp. nov. isolated from the cecum of wild-derived house mice.</title>
        <authorList>
            <person name="Fokt H."/>
            <person name="Unni R."/>
            <person name="Repnik U."/>
            <person name="Schmitz R.A."/>
            <person name="Bramkamp M."/>
            <person name="Baines J.F."/>
            <person name="Unterweger D."/>
        </authorList>
    </citation>
    <scope>NUCLEOTIDE SEQUENCE</scope>
    <source>
        <strain evidence="1">KH569_7</strain>
    </source>
</reference>
<reference evidence="1" key="2">
    <citation type="submission" date="2022-04" db="EMBL/GenBank/DDBJ databases">
        <authorList>
            <person name="Fokt H."/>
            <person name="Baines J."/>
        </authorList>
    </citation>
    <scope>NUCLEOTIDE SEQUENCE</scope>
    <source>
        <strain evidence="1">KH569_7</strain>
    </source>
</reference>
<organism evidence="1 2">
    <name type="scientific">Bacteroides muris</name>
    <name type="common">ex Fokt et al. 2023</name>
    <dbReference type="NCBI Taxonomy" id="2937417"/>
    <lineage>
        <taxon>Bacteria</taxon>
        <taxon>Pseudomonadati</taxon>
        <taxon>Bacteroidota</taxon>
        <taxon>Bacteroidia</taxon>
        <taxon>Bacteroidales</taxon>
        <taxon>Bacteroidaceae</taxon>
        <taxon>Bacteroides</taxon>
    </lineage>
</organism>
<dbReference type="Proteomes" id="UP001143810">
    <property type="component" value="Unassembled WGS sequence"/>
</dbReference>
<accession>A0A9X2P266</accession>
<dbReference type="AlphaFoldDB" id="A0A9X2P266"/>
<gene>
    <name evidence="1" type="ORF">M1B78_15150</name>
</gene>
<proteinExistence type="predicted"/>